<keyword evidence="5" id="KW-1185">Reference proteome</keyword>
<evidence type="ECO:0000313" key="4">
    <source>
        <dbReference type="EMBL" id="MCU6697221.1"/>
    </source>
</evidence>
<dbReference type="Proteomes" id="UP001652461">
    <property type="component" value="Unassembled WGS sequence"/>
</dbReference>
<feature type="modified residue" description="Glycine radical" evidence="2">
    <location>
        <position position="44"/>
    </location>
</feature>
<sequence length="66" mass="7853">MMMLRAYYKLGGIQHQPNVVDIDKLKDAQIHPEEYKDLIIRMWGVSAHFVDLPKDVQDEFIARYDF</sequence>
<gene>
    <name evidence="4" type="ORF">OCV63_09965</name>
</gene>
<accession>A0ABT2RY40</accession>
<evidence type="ECO:0000256" key="2">
    <source>
        <dbReference type="PROSITE-ProRule" id="PRU00493"/>
    </source>
</evidence>
<dbReference type="SUPFAM" id="SSF51998">
    <property type="entry name" value="PFL-like glycyl radical enzymes"/>
    <property type="match status" value="1"/>
</dbReference>
<organism evidence="4 5">
    <name type="scientific">Laedolimicola ammoniilytica</name>
    <dbReference type="NCBI Taxonomy" id="2981771"/>
    <lineage>
        <taxon>Bacteria</taxon>
        <taxon>Bacillati</taxon>
        <taxon>Bacillota</taxon>
        <taxon>Clostridia</taxon>
        <taxon>Lachnospirales</taxon>
        <taxon>Lachnospiraceae</taxon>
        <taxon>Laedolimicola</taxon>
    </lineage>
</organism>
<dbReference type="Pfam" id="PF01228">
    <property type="entry name" value="Gly_radical"/>
    <property type="match status" value="1"/>
</dbReference>
<evidence type="ECO:0000256" key="1">
    <source>
        <dbReference type="ARBA" id="ARBA00022818"/>
    </source>
</evidence>
<dbReference type="PROSITE" id="PS51149">
    <property type="entry name" value="GLY_RADICAL_2"/>
    <property type="match status" value="1"/>
</dbReference>
<dbReference type="PANTHER" id="PTHR43641:SF2">
    <property type="entry name" value="DEHYDRATASE YBIW-RELATED"/>
    <property type="match status" value="1"/>
</dbReference>
<proteinExistence type="predicted"/>
<evidence type="ECO:0000259" key="3">
    <source>
        <dbReference type="PROSITE" id="PS51149"/>
    </source>
</evidence>
<keyword evidence="1 2" id="KW-0556">Organic radical</keyword>
<dbReference type="Gene3D" id="3.20.70.20">
    <property type="match status" value="1"/>
</dbReference>
<comment type="caution">
    <text evidence="4">The sequence shown here is derived from an EMBL/GenBank/DDBJ whole genome shotgun (WGS) entry which is preliminary data.</text>
</comment>
<dbReference type="PANTHER" id="PTHR43641">
    <property type="entry name" value="FORMATE ACETYLTRANSFERASE 3-RELATED"/>
    <property type="match status" value="1"/>
</dbReference>
<dbReference type="InterPro" id="IPR001150">
    <property type="entry name" value="Gly_radical"/>
</dbReference>
<dbReference type="EMBL" id="JAOQKC010000012">
    <property type="protein sequence ID" value="MCU6697221.1"/>
    <property type="molecule type" value="Genomic_DNA"/>
</dbReference>
<name>A0ABT2RY40_9FIRM</name>
<protein>
    <recommendedName>
        <fullName evidence="3">Glycine radical domain-containing protein</fullName>
    </recommendedName>
</protein>
<reference evidence="4 5" key="1">
    <citation type="journal article" date="2021" name="ISME Commun">
        <title>Automated analysis of genomic sequences facilitates high-throughput and comprehensive description of bacteria.</title>
        <authorList>
            <person name="Hitch T.C.A."/>
        </authorList>
    </citation>
    <scope>NUCLEOTIDE SEQUENCE [LARGE SCALE GENOMIC DNA]</scope>
    <source>
        <strain evidence="4 5">Sanger_04</strain>
    </source>
</reference>
<evidence type="ECO:0000313" key="5">
    <source>
        <dbReference type="Proteomes" id="UP001652461"/>
    </source>
</evidence>
<feature type="domain" description="Glycine radical" evidence="3">
    <location>
        <begin position="1"/>
        <end position="66"/>
    </location>
</feature>
<dbReference type="InterPro" id="IPR051215">
    <property type="entry name" value="GRE"/>
</dbReference>